<feature type="compositionally biased region" description="Basic and acidic residues" evidence="1">
    <location>
        <begin position="1237"/>
        <end position="1249"/>
    </location>
</feature>
<dbReference type="Proteomes" id="UP000284842">
    <property type="component" value="Unassembled WGS sequence"/>
</dbReference>
<protein>
    <recommendedName>
        <fullName evidence="5">Lysine-specific metallo-endopeptidase domain-containing protein</fullName>
    </recommendedName>
</protein>
<evidence type="ECO:0000256" key="1">
    <source>
        <dbReference type="SAM" id="MobiDB-lite"/>
    </source>
</evidence>
<feature type="region of interest" description="Disordered" evidence="1">
    <location>
        <begin position="216"/>
        <end position="254"/>
    </location>
</feature>
<feature type="compositionally biased region" description="Low complexity" evidence="1">
    <location>
        <begin position="1211"/>
        <end position="1227"/>
    </location>
</feature>
<comment type="caution">
    <text evidence="3">The sequence shown here is derived from an EMBL/GenBank/DDBJ whole genome shotgun (WGS) entry which is preliminary data.</text>
</comment>
<feature type="compositionally biased region" description="Polar residues" evidence="1">
    <location>
        <begin position="330"/>
        <end position="342"/>
    </location>
</feature>
<accession>A0A409YQL6</accession>
<feature type="compositionally biased region" description="Low complexity" evidence="1">
    <location>
        <begin position="1132"/>
        <end position="1142"/>
    </location>
</feature>
<evidence type="ECO:0008006" key="5">
    <source>
        <dbReference type="Google" id="ProtNLM"/>
    </source>
</evidence>
<proteinExistence type="predicted"/>
<keyword evidence="4" id="KW-1185">Reference proteome</keyword>
<feature type="region of interest" description="Disordered" evidence="1">
    <location>
        <begin position="1125"/>
        <end position="1163"/>
    </location>
</feature>
<name>A0A409YQL6_9AGAR</name>
<sequence>MRGLGAGILCVLVSLFVNITYVITSPIPLPLDADFGNDAPTGNLQHIVATSFTEARTQITEMKDVVHAARKGDKDALWKIHNIFETKVDLAEMEKTVEFLDGLVMEIIAYNVDLGGTVLASASRAGVRLAKRWFDKSGSETYMRALTLFHEGTHMMPGSRNGNEGPVCGYMHEDYWKAVTYLGSDAWRNADAWGVFGYYVLYGHLPSELPRNPDWPRNFNPNFSPRRPTNPPVSSAMGQHPSSSFGGHSPSEPAWVADWRRKGKLPPLESSHSSPVYTDHQPPAGGFSGYLPQSPTSEPAWVSEWKKTGRLPANAPSGSSGHQASPPEHYTNTNPPSTSQANEPAWVAEWRRKGKLPPSHSSHTSSTAHQQSQPQSHHSTSSGSSRFTGYLPPQTHKPEPAWVGELRRTGRLPDDAPPGQPTRDYSLYYVYLPHSAHYASPMTQNQPPSEIHTPNVTKPMLRYPQARAGSLRAFPLLVHLHLDIHLKSTPLAPSRPLNTAHTPTSTLETTEFVGEKRNESVLHSGEFNYPYSVPHTDVLATPIPLRPELGHDEPSGYLKQLIDISFQEARAQITEMKSVVAAAVNGDPVAIVKVWSVFDENVDFSQMEYVVDFLDKLVMEIIEYNVDLGTGILAIANRRGVRLSTLWFSRTGELSYERALTLIHEGTHMMPGSKAADDFFQWSSDDGLYLVPNGNKGLVCGYMHRDYWKAVRYLREQSWRNADSWGAFGYYVVHGHLPPELPRSPYWPPDFEPDFIPRTTYQQFPYSAPSSCPFNSYEIQQPGHPLHAETASITANVQHAIPPNHLLPQHHGVLSNHQSGGPPKPWPHSKRSGITPVVSGHASLHPHSSSQSHSSACSSSRFGYIPIKSHRSEPHWIAEVRRTGKISSDAPPRTYVYYEERSHASHSPTKDSSNVLAIPIPLHPDFGDNEPTGHIKDILYGAFREATAQITEMKVVVRSAKQGDKDALWKIHNIFERKVDLEEMEEVVDFLDDFTMGVIDYNTGIKAGDHTVLASGRGSEGIRLWSPWFRKMGSQSYKKPLALIHEATHMRKGSQSTDDYFSWSTSGKYLVANDNTGPVCGYMHEQYWEVVTHLQDEAWRNAESWGVFGYYVVWGRLPPDLQRNPDWPPNFNPNFTPHTPGPAQHSSSAGRHHDGPSGPQPAWVADYIRQGKIPAHLASQSPAPQHASSHSAQEPSEPAWVEDYRRKGLISSGHPSSHSSSHGSSSSQYGYIPPPSHKPEPAWVDELRRTGRLPDNAPPGTFVYYDDRPPPQDSRVGKSFCSDGHALWSIYNVSRKSYP</sequence>
<reference evidence="3 4" key="1">
    <citation type="journal article" date="2018" name="Evol. Lett.">
        <title>Horizontal gene cluster transfer increased hallucinogenic mushroom diversity.</title>
        <authorList>
            <person name="Reynolds H.T."/>
            <person name="Vijayakumar V."/>
            <person name="Gluck-Thaler E."/>
            <person name="Korotkin H.B."/>
            <person name="Matheny P.B."/>
            <person name="Slot J.C."/>
        </authorList>
    </citation>
    <scope>NUCLEOTIDE SEQUENCE [LARGE SCALE GENOMIC DNA]</scope>
    <source>
        <strain evidence="3 4">2629</strain>
    </source>
</reference>
<keyword evidence="2" id="KW-0732">Signal</keyword>
<feature type="compositionally biased region" description="Low complexity" evidence="1">
    <location>
        <begin position="240"/>
        <end position="251"/>
    </location>
</feature>
<feature type="region of interest" description="Disordered" evidence="1">
    <location>
        <begin position="1177"/>
        <end position="1278"/>
    </location>
</feature>
<evidence type="ECO:0000313" key="3">
    <source>
        <dbReference type="EMBL" id="PPR05301.1"/>
    </source>
</evidence>
<organism evidence="3 4">
    <name type="scientific">Panaeolus cyanescens</name>
    <dbReference type="NCBI Taxonomy" id="181874"/>
    <lineage>
        <taxon>Eukaryota</taxon>
        <taxon>Fungi</taxon>
        <taxon>Dikarya</taxon>
        <taxon>Basidiomycota</taxon>
        <taxon>Agaricomycotina</taxon>
        <taxon>Agaricomycetes</taxon>
        <taxon>Agaricomycetidae</taxon>
        <taxon>Agaricales</taxon>
        <taxon>Agaricineae</taxon>
        <taxon>Galeropsidaceae</taxon>
        <taxon>Panaeolus</taxon>
    </lineage>
</organism>
<feature type="compositionally biased region" description="Low complexity" evidence="1">
    <location>
        <begin position="841"/>
        <end position="855"/>
    </location>
</feature>
<evidence type="ECO:0000256" key="2">
    <source>
        <dbReference type="SAM" id="SignalP"/>
    </source>
</evidence>
<feature type="region of interest" description="Disordered" evidence="1">
    <location>
        <begin position="266"/>
        <end position="400"/>
    </location>
</feature>
<feature type="compositionally biased region" description="Low complexity" evidence="1">
    <location>
        <begin position="1178"/>
        <end position="1193"/>
    </location>
</feature>
<dbReference type="EMBL" id="NHTK01000817">
    <property type="protein sequence ID" value="PPR05301.1"/>
    <property type="molecule type" value="Genomic_DNA"/>
</dbReference>
<feature type="chain" id="PRO_5019279242" description="Lysine-specific metallo-endopeptidase domain-containing protein" evidence="2">
    <location>
        <begin position="25"/>
        <end position="1299"/>
    </location>
</feature>
<feature type="compositionally biased region" description="Low complexity" evidence="1">
    <location>
        <begin position="357"/>
        <end position="385"/>
    </location>
</feature>
<evidence type="ECO:0000313" key="4">
    <source>
        <dbReference type="Proteomes" id="UP000284842"/>
    </source>
</evidence>
<dbReference type="InParanoid" id="A0A409YQL6"/>
<feature type="region of interest" description="Disordered" evidence="1">
    <location>
        <begin position="804"/>
        <end position="855"/>
    </location>
</feature>
<gene>
    <name evidence="3" type="ORF">CVT24_008068</name>
</gene>
<feature type="signal peptide" evidence="2">
    <location>
        <begin position="1"/>
        <end position="24"/>
    </location>
</feature>